<reference evidence="1" key="1">
    <citation type="submission" date="2022-04" db="EMBL/GenBank/DDBJ databases">
        <title>Genome of the entomopathogenic fungus Entomophthora muscae.</title>
        <authorList>
            <person name="Elya C."/>
            <person name="Lovett B.R."/>
            <person name="Lee E."/>
            <person name="Macias A.M."/>
            <person name="Hajek A.E."/>
            <person name="De Bivort B.L."/>
            <person name="Kasson M.T."/>
            <person name="De Fine Licht H.H."/>
            <person name="Stajich J.E."/>
        </authorList>
    </citation>
    <scope>NUCLEOTIDE SEQUENCE</scope>
    <source>
        <strain evidence="1">Berkeley</strain>
    </source>
</reference>
<gene>
    <name evidence="1" type="ORF">DSO57_1011360</name>
</gene>
<evidence type="ECO:0000313" key="1">
    <source>
        <dbReference type="EMBL" id="KAJ9066253.1"/>
    </source>
</evidence>
<comment type="caution">
    <text evidence="1">The sequence shown here is derived from an EMBL/GenBank/DDBJ whole genome shotgun (WGS) entry which is preliminary data.</text>
</comment>
<evidence type="ECO:0000313" key="2">
    <source>
        <dbReference type="Proteomes" id="UP001165960"/>
    </source>
</evidence>
<dbReference type="Proteomes" id="UP001165960">
    <property type="component" value="Unassembled WGS sequence"/>
</dbReference>
<dbReference type="EMBL" id="QTSX02004299">
    <property type="protein sequence ID" value="KAJ9066253.1"/>
    <property type="molecule type" value="Genomic_DNA"/>
</dbReference>
<proteinExistence type="predicted"/>
<keyword evidence="2" id="KW-1185">Reference proteome</keyword>
<accession>A0ACC2SVF5</accession>
<organism evidence="1 2">
    <name type="scientific">Entomophthora muscae</name>
    <dbReference type="NCBI Taxonomy" id="34485"/>
    <lineage>
        <taxon>Eukaryota</taxon>
        <taxon>Fungi</taxon>
        <taxon>Fungi incertae sedis</taxon>
        <taxon>Zoopagomycota</taxon>
        <taxon>Entomophthoromycotina</taxon>
        <taxon>Entomophthoromycetes</taxon>
        <taxon>Entomophthorales</taxon>
        <taxon>Entomophthoraceae</taxon>
        <taxon>Entomophthora</taxon>
    </lineage>
</organism>
<protein>
    <submittedName>
        <fullName evidence="1">Uncharacterized protein</fullName>
    </submittedName>
</protein>
<name>A0ACC2SVF5_9FUNG</name>
<sequence length="192" mass="21490">MKSYTVALILAFCVVSNDLPTPTFNPPMVGSAKLSSVELSIPWTHSCKQEESPTIKINVDRKTFYKKACIYAESASGFKVYATKKNKRFEITEKKDINFIQKEHYSGLIYVAEKRIKEGILKFDLLYFSQSAGFNQTENTPFEVELLCNDKQIKLYSVAGNDAPILKVNHAPSSSLAVAITFALLSSPYLTL</sequence>